<dbReference type="Pfam" id="PF07727">
    <property type="entry name" value="RVT_2"/>
    <property type="match status" value="1"/>
</dbReference>
<protein>
    <recommendedName>
        <fullName evidence="11">Retrovirus-related Pol polyprotein from transposon TNT 1-94</fullName>
    </recommendedName>
</protein>
<dbReference type="GO" id="GO:0006508">
    <property type="term" value="P:proteolysis"/>
    <property type="evidence" value="ECO:0007669"/>
    <property type="project" value="UniProtKB-KW"/>
</dbReference>
<accession>A0AA38TCB5</accession>
<dbReference type="InterPro" id="IPR054722">
    <property type="entry name" value="PolX-like_BBD"/>
</dbReference>
<dbReference type="Proteomes" id="UP001172457">
    <property type="component" value="Chromosome 4"/>
</dbReference>
<evidence type="ECO:0000256" key="6">
    <source>
        <dbReference type="SAM" id="MobiDB-lite"/>
    </source>
</evidence>
<keyword evidence="4" id="KW-0378">Hydrolase</keyword>
<dbReference type="GO" id="GO:0008270">
    <property type="term" value="F:zinc ion binding"/>
    <property type="evidence" value="ECO:0007669"/>
    <property type="project" value="UniProtKB-KW"/>
</dbReference>
<sequence>MWKESVEIVLGCMDLDHALRMERPNSTTENPNTDKIEKWDRSNRMCLMIMKRSIPSTFRGSITEGTNAKNFLKEIEQFFAKNAKTEASNTLMKLVTMRYKEKGNIREYIMEMSNLSGKLKELKLELSDDLLVHLILISLPAQFGQFVVSYNTQKDKWILNELMSHLVQEEERLKRDKTESAHLASTSQDKKKKRAKGTAENVPKQKKHKKQNKESTCFFCKKAGHIKKECSKYAAWLEKHGKYLTFVCTKVNLAFVSEDTWWVDSGATAHISMSMQGCLWSRPPTNDEKFIYVGDGAKVKVKAIGTFRILLKTGVYLDLVETFIVPSFRRNLISVSCLDKFGYSCVLGNKVGFYLNSNLVGTGSLIDKLYILETVALDNEILHSVAKGNKQKLNEDSAILWHKRLGHISKQIIQRLIDERILNSIDLTNFQVCVECIKGKQTNARRLGSNRATDVLQLIHTDICGPFPTASWNGQRNLNPCDVFKDFKAEVEVQLGKKIKAVRSDRGGEYYGRYDGSGEQRPGPFALFLKECGIVPQYTMPGSARMNGVAERRNRTLKNMVRSMISHTSLPEPLWGEALKTAVYILNRVPSKAVAKTPYELWTGKKPSLNHLHVWGCPAEAKAYNPHERKLDSRTISCYFVGYPERSRGFKFYNPTTKSIFGTGNARNVVFEEEEDQVHSSSIPTSTIDNDQVLIPIIVQDATPVQNTNEGVPLVQDNNEVPPTVEQTQQTQEVPLRRSTRERTSAIPDDYIVFLQEHETQIGIREDDPINLKEALSSSNSQKWIDAMADEMKSMKDNDVWDLVELPKDAKPIGYKWIFKTKKDSNGNIERYKARLVAKGFTQMENIDYKENFSPVSSKDSFRTIMALVAHYDLELHQMDVKTAFLNGNIDETIYMTQPENLALGDSKSMVCRLKKSIYGLKQASRQWYLKFHQVITSFGYEVNLVEDCVYHKFSGSSVIFLILYVDDILIATNDLALLHDTKKFLAKHFEMKDLSDASFVLGIQILRDRSRGILRLSQRSYIDKVLDRFGMLDSKSGHTPIAKGDKFSLKQCPKNELEIKEMQKIPYASAVASLMYAQVCTRPDITFIVGVLGRYLSNPGMDHWRAAKRVMRYLKKTRDYMLTYRKSDSLEIIGYSDSDFGGCQDTGRSTSGYVYILAGGGISWKSVKQTLVASSTMAAEFVACYEASNHGIWLRNFVTGLRIVKGIERPLKLFCDNNSAVLYSNNNRSSIKSKHIDIKFLVVKERVHNGQIMIEHIGTNSMLADPLTKALVPKVFHEHTKNMGVVLDDTTEFKSRTP</sequence>
<dbReference type="GO" id="GO:0004190">
    <property type="term" value="F:aspartic-type endopeptidase activity"/>
    <property type="evidence" value="ECO:0007669"/>
    <property type="project" value="UniProtKB-KW"/>
</dbReference>
<feature type="domain" description="Integrase catalytic" evidence="8">
    <location>
        <begin position="500"/>
        <end position="606"/>
    </location>
</feature>
<dbReference type="InterPro" id="IPR001878">
    <property type="entry name" value="Znf_CCHC"/>
</dbReference>
<reference evidence="9" key="1">
    <citation type="submission" date="2023-03" db="EMBL/GenBank/DDBJ databases">
        <title>Chromosome-scale reference genome and RAD-based genetic map of yellow starthistle (Centaurea solstitialis) reveal putative structural variation and QTLs associated with invader traits.</title>
        <authorList>
            <person name="Reatini B."/>
            <person name="Cang F.A."/>
            <person name="Jiang Q."/>
            <person name="Mckibben M.T.W."/>
            <person name="Barker M.S."/>
            <person name="Rieseberg L.H."/>
            <person name="Dlugosch K.M."/>
        </authorList>
    </citation>
    <scope>NUCLEOTIDE SEQUENCE</scope>
    <source>
        <strain evidence="9">CAN-66</strain>
        <tissue evidence="9">Leaf</tissue>
    </source>
</reference>
<evidence type="ECO:0000256" key="5">
    <source>
        <dbReference type="PROSITE-ProRule" id="PRU00047"/>
    </source>
</evidence>
<evidence type="ECO:0000313" key="9">
    <source>
        <dbReference type="EMBL" id="KAJ9554358.1"/>
    </source>
</evidence>
<gene>
    <name evidence="9" type="ORF">OSB04_018403</name>
</gene>
<dbReference type="Pfam" id="PF22936">
    <property type="entry name" value="Pol_BBD"/>
    <property type="match status" value="1"/>
</dbReference>
<dbReference type="GO" id="GO:0015074">
    <property type="term" value="P:DNA integration"/>
    <property type="evidence" value="ECO:0007669"/>
    <property type="project" value="InterPro"/>
</dbReference>
<dbReference type="InterPro" id="IPR057670">
    <property type="entry name" value="SH3_retrovirus"/>
</dbReference>
<evidence type="ECO:0000313" key="10">
    <source>
        <dbReference type="Proteomes" id="UP001172457"/>
    </source>
</evidence>
<dbReference type="InterPro" id="IPR043502">
    <property type="entry name" value="DNA/RNA_pol_sf"/>
</dbReference>
<dbReference type="Gene3D" id="3.30.420.10">
    <property type="entry name" value="Ribonuclease H-like superfamily/Ribonuclease H"/>
    <property type="match status" value="1"/>
</dbReference>
<feature type="domain" description="CCHC-type" evidence="7">
    <location>
        <begin position="217"/>
        <end position="232"/>
    </location>
</feature>
<evidence type="ECO:0000256" key="4">
    <source>
        <dbReference type="ARBA" id="ARBA00022801"/>
    </source>
</evidence>
<keyword evidence="3" id="KW-0064">Aspartyl protease</keyword>
<dbReference type="InterPro" id="IPR013103">
    <property type="entry name" value="RVT_2"/>
</dbReference>
<evidence type="ECO:0000256" key="1">
    <source>
        <dbReference type="ARBA" id="ARBA00022670"/>
    </source>
</evidence>
<evidence type="ECO:0000256" key="2">
    <source>
        <dbReference type="ARBA" id="ARBA00022723"/>
    </source>
</evidence>
<dbReference type="InterPro" id="IPR001584">
    <property type="entry name" value="Integrase_cat-core"/>
</dbReference>
<feature type="region of interest" description="Disordered" evidence="6">
    <location>
        <begin position="714"/>
        <end position="740"/>
    </location>
</feature>
<dbReference type="PROSITE" id="PS50158">
    <property type="entry name" value="ZF_CCHC"/>
    <property type="match status" value="1"/>
</dbReference>
<dbReference type="Pfam" id="PF25597">
    <property type="entry name" value="SH3_retrovirus"/>
    <property type="match status" value="1"/>
</dbReference>
<keyword evidence="2" id="KW-0479">Metal-binding</keyword>
<keyword evidence="5" id="KW-0862">Zinc</keyword>
<dbReference type="EMBL" id="JARYMX010000004">
    <property type="protein sequence ID" value="KAJ9554358.1"/>
    <property type="molecule type" value="Genomic_DNA"/>
</dbReference>
<evidence type="ECO:0000259" key="7">
    <source>
        <dbReference type="PROSITE" id="PS50158"/>
    </source>
</evidence>
<dbReference type="SUPFAM" id="SSF56672">
    <property type="entry name" value="DNA/RNA polymerases"/>
    <property type="match status" value="1"/>
</dbReference>
<dbReference type="SUPFAM" id="SSF53098">
    <property type="entry name" value="Ribonuclease H-like"/>
    <property type="match status" value="1"/>
</dbReference>
<evidence type="ECO:0000259" key="8">
    <source>
        <dbReference type="PROSITE" id="PS50994"/>
    </source>
</evidence>
<evidence type="ECO:0008006" key="11">
    <source>
        <dbReference type="Google" id="ProtNLM"/>
    </source>
</evidence>
<name>A0AA38TCB5_9ASTR</name>
<feature type="region of interest" description="Disordered" evidence="6">
    <location>
        <begin position="173"/>
        <end position="209"/>
    </location>
</feature>
<dbReference type="PANTHER" id="PTHR42648">
    <property type="entry name" value="TRANSPOSASE, PUTATIVE-RELATED"/>
    <property type="match status" value="1"/>
</dbReference>
<dbReference type="InterPro" id="IPR012337">
    <property type="entry name" value="RNaseH-like_sf"/>
</dbReference>
<dbReference type="InterPro" id="IPR025724">
    <property type="entry name" value="GAG-pre-integrase_dom"/>
</dbReference>
<organism evidence="9 10">
    <name type="scientific">Centaurea solstitialis</name>
    <name type="common">yellow star-thistle</name>
    <dbReference type="NCBI Taxonomy" id="347529"/>
    <lineage>
        <taxon>Eukaryota</taxon>
        <taxon>Viridiplantae</taxon>
        <taxon>Streptophyta</taxon>
        <taxon>Embryophyta</taxon>
        <taxon>Tracheophyta</taxon>
        <taxon>Spermatophyta</taxon>
        <taxon>Magnoliopsida</taxon>
        <taxon>eudicotyledons</taxon>
        <taxon>Gunneridae</taxon>
        <taxon>Pentapetalae</taxon>
        <taxon>asterids</taxon>
        <taxon>campanulids</taxon>
        <taxon>Asterales</taxon>
        <taxon>Asteraceae</taxon>
        <taxon>Carduoideae</taxon>
        <taxon>Cardueae</taxon>
        <taxon>Centaureinae</taxon>
        <taxon>Centaurea</taxon>
    </lineage>
</organism>
<comment type="caution">
    <text evidence="9">The sequence shown here is derived from an EMBL/GenBank/DDBJ whole genome shotgun (WGS) entry which is preliminary data.</text>
</comment>
<dbReference type="InterPro" id="IPR036397">
    <property type="entry name" value="RNaseH_sf"/>
</dbReference>
<dbReference type="SMART" id="SM00343">
    <property type="entry name" value="ZnF_C2HC"/>
    <property type="match status" value="1"/>
</dbReference>
<keyword evidence="5" id="KW-0863">Zinc-finger</keyword>
<proteinExistence type="predicted"/>
<dbReference type="CDD" id="cd09272">
    <property type="entry name" value="RNase_HI_RT_Ty1"/>
    <property type="match status" value="1"/>
</dbReference>
<dbReference type="Pfam" id="PF14223">
    <property type="entry name" value="Retrotran_gag_2"/>
    <property type="match status" value="1"/>
</dbReference>
<dbReference type="Pfam" id="PF13976">
    <property type="entry name" value="gag_pre-integrs"/>
    <property type="match status" value="1"/>
</dbReference>
<dbReference type="SUPFAM" id="SSF57756">
    <property type="entry name" value="Retrovirus zinc finger-like domains"/>
    <property type="match status" value="1"/>
</dbReference>
<keyword evidence="1" id="KW-0645">Protease</keyword>
<keyword evidence="10" id="KW-1185">Reference proteome</keyword>
<dbReference type="InterPro" id="IPR039537">
    <property type="entry name" value="Retrotran_Ty1/copia-like"/>
</dbReference>
<feature type="compositionally biased region" description="Low complexity" evidence="6">
    <location>
        <begin position="720"/>
        <end position="734"/>
    </location>
</feature>
<dbReference type="InterPro" id="IPR036875">
    <property type="entry name" value="Znf_CCHC_sf"/>
</dbReference>
<evidence type="ECO:0000256" key="3">
    <source>
        <dbReference type="ARBA" id="ARBA00022750"/>
    </source>
</evidence>
<dbReference type="PROSITE" id="PS50994">
    <property type="entry name" value="INTEGRASE"/>
    <property type="match status" value="1"/>
</dbReference>
<dbReference type="PANTHER" id="PTHR42648:SF28">
    <property type="entry name" value="TRANSPOSON-ENCODED PROTEIN WITH RIBONUCLEASE H-LIKE AND RETROVIRUS ZINC FINGER-LIKE DOMAINS"/>
    <property type="match status" value="1"/>
</dbReference>
<dbReference type="GO" id="GO:0003676">
    <property type="term" value="F:nucleic acid binding"/>
    <property type="evidence" value="ECO:0007669"/>
    <property type="project" value="InterPro"/>
</dbReference>